<feature type="domain" description="DUF418" evidence="2">
    <location>
        <begin position="243"/>
        <end position="401"/>
    </location>
</feature>
<feature type="transmembrane region" description="Helical" evidence="1">
    <location>
        <begin position="20"/>
        <end position="39"/>
    </location>
</feature>
<keyword evidence="1" id="KW-0812">Transmembrane</keyword>
<protein>
    <recommendedName>
        <fullName evidence="2">DUF418 domain-containing protein</fullName>
    </recommendedName>
</protein>
<dbReference type="InterPro" id="IPR007349">
    <property type="entry name" value="DUF418"/>
</dbReference>
<feature type="transmembrane region" description="Helical" evidence="1">
    <location>
        <begin position="253"/>
        <end position="274"/>
    </location>
</feature>
<feature type="transmembrane region" description="Helical" evidence="1">
    <location>
        <begin position="145"/>
        <end position="166"/>
    </location>
</feature>
<name>A0A2V4A357_9BACT</name>
<feature type="transmembrane region" description="Helical" evidence="1">
    <location>
        <begin position="219"/>
        <end position="241"/>
    </location>
</feature>
<feature type="transmembrane region" description="Helical" evidence="1">
    <location>
        <begin position="334"/>
        <end position="352"/>
    </location>
</feature>
<feature type="transmembrane region" description="Helical" evidence="1">
    <location>
        <begin position="109"/>
        <end position="139"/>
    </location>
</feature>
<feature type="transmembrane region" description="Helical" evidence="1">
    <location>
        <begin position="59"/>
        <end position="88"/>
    </location>
</feature>
<dbReference type="EMBL" id="QFLI01000003">
    <property type="protein sequence ID" value="PXY01770.1"/>
    <property type="molecule type" value="Genomic_DNA"/>
</dbReference>
<keyword evidence="1" id="KW-0472">Membrane</keyword>
<dbReference type="Pfam" id="PF04235">
    <property type="entry name" value="DUF418"/>
    <property type="match status" value="1"/>
</dbReference>
<gene>
    <name evidence="3" type="ORF">DF185_09915</name>
</gene>
<reference evidence="3 4" key="1">
    <citation type="submission" date="2018-05" db="EMBL/GenBank/DDBJ databases">
        <title>Marinifilum breve JC075T sp. nov., a marine bacterium isolated from Yongle Blue Hole in the South China Sea.</title>
        <authorList>
            <person name="Fu T."/>
        </authorList>
    </citation>
    <scope>NUCLEOTIDE SEQUENCE [LARGE SCALE GENOMIC DNA]</scope>
    <source>
        <strain evidence="3 4">JC075</strain>
    </source>
</reference>
<dbReference type="PANTHER" id="PTHR30590">
    <property type="entry name" value="INNER MEMBRANE PROTEIN"/>
    <property type="match status" value="1"/>
</dbReference>
<keyword evidence="4" id="KW-1185">Reference proteome</keyword>
<accession>A0A2V4A357</accession>
<dbReference type="AlphaFoldDB" id="A0A2V4A357"/>
<dbReference type="PANTHER" id="PTHR30590:SF2">
    <property type="entry name" value="INNER MEMBRANE PROTEIN"/>
    <property type="match status" value="1"/>
</dbReference>
<keyword evidence="1" id="KW-1133">Transmembrane helix</keyword>
<evidence type="ECO:0000259" key="2">
    <source>
        <dbReference type="Pfam" id="PF04235"/>
    </source>
</evidence>
<organism evidence="3 4">
    <name type="scientific">Marinifilum breve</name>
    <dbReference type="NCBI Taxonomy" id="2184082"/>
    <lineage>
        <taxon>Bacteria</taxon>
        <taxon>Pseudomonadati</taxon>
        <taxon>Bacteroidota</taxon>
        <taxon>Bacteroidia</taxon>
        <taxon>Marinilabiliales</taxon>
        <taxon>Marinifilaceae</taxon>
    </lineage>
</organism>
<proteinExistence type="predicted"/>
<dbReference type="OrthoDB" id="9807744at2"/>
<dbReference type="RefSeq" id="WP_110360579.1">
    <property type="nucleotide sequence ID" value="NZ_QFLI01000003.1"/>
</dbReference>
<evidence type="ECO:0000256" key="1">
    <source>
        <dbReference type="SAM" id="Phobius"/>
    </source>
</evidence>
<dbReference type="InterPro" id="IPR052529">
    <property type="entry name" value="Bact_Transport_Assoc"/>
</dbReference>
<dbReference type="Proteomes" id="UP000248079">
    <property type="component" value="Unassembled WGS sequence"/>
</dbReference>
<evidence type="ECO:0000313" key="4">
    <source>
        <dbReference type="Proteomes" id="UP000248079"/>
    </source>
</evidence>
<sequence length="414" mass="48004">MQTTHAAPTALKERIHSLDILRGFALLGILFINIQLFALPNASFANPLVLGEMSELESFSYWLVHVFAELKFMSIFSILFGAGILLFVNRLAEKGIDGSKIHIRRMMWLLLFGMIHAYLIWFGDILVAYSIIGLIVVLLRKMKDVWKLVLAVFLYMVPMLFFYAIGSMFDTMPEKMMEESMAEFLPSAELLSSEIDLYQHGSWFDIFVKRVQLNMNYQVGGFFMLSVWRTTGMMLLGMVLLNQGILSAKKSKLFYAVMAVLGIGIGGFISNYGVQEMAQNRWEVVHYFKYGYQYNYFSSIFTSLGYIGLIILVYQLNLLKFLTKAFEAVGRLAFTNYLCQSVICSIIFYSYGFGLFGEFSRFELLFWMLGIWIFQMTSSYIWLKYYRMGPLEWLWRYLTYKEKPQLTLNVKSSN</sequence>
<comment type="caution">
    <text evidence="3">The sequence shown here is derived from an EMBL/GenBank/DDBJ whole genome shotgun (WGS) entry which is preliminary data.</text>
</comment>
<feature type="transmembrane region" description="Helical" evidence="1">
    <location>
        <begin position="294"/>
        <end position="314"/>
    </location>
</feature>
<feature type="transmembrane region" description="Helical" evidence="1">
    <location>
        <begin position="364"/>
        <end position="383"/>
    </location>
</feature>
<evidence type="ECO:0000313" key="3">
    <source>
        <dbReference type="EMBL" id="PXY01770.1"/>
    </source>
</evidence>